<evidence type="ECO:0000256" key="1">
    <source>
        <dbReference type="ARBA" id="ARBA00022741"/>
    </source>
</evidence>
<dbReference type="Gene3D" id="3.40.50.300">
    <property type="entry name" value="P-loop containing nucleotide triphosphate hydrolases"/>
    <property type="match status" value="1"/>
</dbReference>
<sequence>MGVKFSLAYSFIHYKLRLNLACNEERIFMGFTQYELSDAVMIGIEKCGYAEPTEIQAQSIPLCKEGHDIIAQSQTGTGKTAAFAIPMLENINESDRSLQALILCPTRELAVQVAESI</sequence>
<dbReference type="PANTHER" id="PTHR47959">
    <property type="entry name" value="ATP-DEPENDENT RNA HELICASE RHLE-RELATED"/>
    <property type="match status" value="1"/>
</dbReference>
<proteinExistence type="predicted"/>
<reference evidence="8" key="1">
    <citation type="submission" date="2022-03" db="EMBL/GenBank/DDBJ databases">
        <title>Draft genome sequence of Aduncisulcus paluster, a free-living microaerophilic Fornicata.</title>
        <authorList>
            <person name="Yuyama I."/>
            <person name="Kume K."/>
            <person name="Tamura T."/>
            <person name="Inagaki Y."/>
            <person name="Hashimoto T."/>
        </authorList>
    </citation>
    <scope>NUCLEOTIDE SEQUENCE</scope>
    <source>
        <strain evidence="8">NY0171</strain>
    </source>
</reference>
<organism evidence="8 9">
    <name type="scientific">Aduncisulcus paluster</name>
    <dbReference type="NCBI Taxonomy" id="2918883"/>
    <lineage>
        <taxon>Eukaryota</taxon>
        <taxon>Metamonada</taxon>
        <taxon>Carpediemonas-like organisms</taxon>
        <taxon>Aduncisulcus</taxon>
    </lineage>
</organism>
<dbReference type="InterPro" id="IPR014014">
    <property type="entry name" value="RNA_helicase_DEAD_Q_motif"/>
</dbReference>
<dbReference type="Pfam" id="PF00270">
    <property type="entry name" value="DEAD"/>
    <property type="match status" value="1"/>
</dbReference>
<dbReference type="CDD" id="cd00268">
    <property type="entry name" value="DEADc"/>
    <property type="match status" value="1"/>
</dbReference>
<feature type="domain" description="DEAD-box RNA helicase Q" evidence="7">
    <location>
        <begin position="29"/>
        <end position="57"/>
    </location>
</feature>
<accession>A0ABQ5KSY4</accession>
<dbReference type="SUPFAM" id="SSF52540">
    <property type="entry name" value="P-loop containing nucleoside triphosphate hydrolases"/>
    <property type="match status" value="1"/>
</dbReference>
<gene>
    <name evidence="8" type="ORF">ADUPG1_007602</name>
</gene>
<keyword evidence="4" id="KW-0067">ATP-binding</keyword>
<comment type="caution">
    <text evidence="8">The sequence shown here is derived from an EMBL/GenBank/DDBJ whole genome shotgun (WGS) entry which is preliminary data.</text>
</comment>
<name>A0ABQ5KSY4_9EUKA</name>
<evidence type="ECO:0000256" key="3">
    <source>
        <dbReference type="ARBA" id="ARBA00022806"/>
    </source>
</evidence>
<dbReference type="InterPro" id="IPR044742">
    <property type="entry name" value="DEAD/DEAH_RhlB"/>
</dbReference>
<dbReference type="InterPro" id="IPR011545">
    <property type="entry name" value="DEAD/DEAH_box_helicase_dom"/>
</dbReference>
<dbReference type="Proteomes" id="UP001057375">
    <property type="component" value="Unassembled WGS sequence"/>
</dbReference>
<evidence type="ECO:0000259" key="7">
    <source>
        <dbReference type="PROSITE" id="PS51195"/>
    </source>
</evidence>
<dbReference type="InterPro" id="IPR027417">
    <property type="entry name" value="P-loop_NTPase"/>
</dbReference>
<dbReference type="PROSITE" id="PS51195">
    <property type="entry name" value="Q_MOTIF"/>
    <property type="match status" value="1"/>
</dbReference>
<dbReference type="EMBL" id="BQXS01010692">
    <property type="protein sequence ID" value="GKT34105.1"/>
    <property type="molecule type" value="Genomic_DNA"/>
</dbReference>
<dbReference type="PANTHER" id="PTHR47959:SF1">
    <property type="entry name" value="ATP-DEPENDENT RNA HELICASE DBPA"/>
    <property type="match status" value="1"/>
</dbReference>
<dbReference type="PROSITE" id="PS51192">
    <property type="entry name" value="HELICASE_ATP_BIND_1"/>
    <property type="match status" value="1"/>
</dbReference>
<evidence type="ECO:0000256" key="5">
    <source>
        <dbReference type="PROSITE-ProRule" id="PRU00552"/>
    </source>
</evidence>
<keyword evidence="3" id="KW-0347">Helicase</keyword>
<keyword evidence="2" id="KW-0378">Hydrolase</keyword>
<keyword evidence="1" id="KW-0547">Nucleotide-binding</keyword>
<dbReference type="InterPro" id="IPR014001">
    <property type="entry name" value="Helicase_ATP-bd"/>
</dbReference>
<evidence type="ECO:0000313" key="9">
    <source>
        <dbReference type="Proteomes" id="UP001057375"/>
    </source>
</evidence>
<evidence type="ECO:0000259" key="6">
    <source>
        <dbReference type="PROSITE" id="PS51192"/>
    </source>
</evidence>
<evidence type="ECO:0000256" key="4">
    <source>
        <dbReference type="ARBA" id="ARBA00022840"/>
    </source>
</evidence>
<protein>
    <recommendedName>
        <fullName evidence="10">RNA helicase</fullName>
    </recommendedName>
</protein>
<evidence type="ECO:0000313" key="8">
    <source>
        <dbReference type="EMBL" id="GKT34105.1"/>
    </source>
</evidence>
<dbReference type="InterPro" id="IPR050079">
    <property type="entry name" value="DEAD_box_RNA_helicase"/>
</dbReference>
<evidence type="ECO:0008006" key="10">
    <source>
        <dbReference type="Google" id="ProtNLM"/>
    </source>
</evidence>
<keyword evidence="9" id="KW-1185">Reference proteome</keyword>
<evidence type="ECO:0000256" key="2">
    <source>
        <dbReference type="ARBA" id="ARBA00022801"/>
    </source>
</evidence>
<feature type="non-terminal residue" evidence="8">
    <location>
        <position position="117"/>
    </location>
</feature>
<feature type="short sequence motif" description="Q motif" evidence="5">
    <location>
        <begin position="29"/>
        <end position="57"/>
    </location>
</feature>
<feature type="domain" description="Helicase ATP-binding" evidence="6">
    <location>
        <begin position="60"/>
        <end position="117"/>
    </location>
</feature>